<dbReference type="EMBL" id="PDNA01000040">
    <property type="protein sequence ID" value="PGH20422.1"/>
    <property type="molecule type" value="Genomic_DNA"/>
</dbReference>
<proteinExistence type="predicted"/>
<gene>
    <name evidence="1" type="ORF">AJ80_03567</name>
</gene>
<comment type="caution">
    <text evidence="1">The sequence shown here is derived from an EMBL/GenBank/DDBJ whole genome shotgun (WGS) entry which is preliminary data.</text>
</comment>
<sequence>MQTFMSLGSRNRPAEIVQNTKANFSLREGRVKVVGKTISHRNRPRIRAGLGAAIESAIDNFDRDPYVYAQDIVLGAGVYKTQTTKAVYSQTGIGEASTRVSPLQATARGPNFSVSAQAGWLSSRASIGPDGVSLEVLGFGFSVGPELAIETPIADVRCTVM</sequence>
<name>A0A2B7YHS9_POLH7</name>
<organism evidence="1 2">
    <name type="scientific">Polytolypa hystricis (strain UAMH7299)</name>
    <dbReference type="NCBI Taxonomy" id="1447883"/>
    <lineage>
        <taxon>Eukaryota</taxon>
        <taxon>Fungi</taxon>
        <taxon>Dikarya</taxon>
        <taxon>Ascomycota</taxon>
        <taxon>Pezizomycotina</taxon>
        <taxon>Eurotiomycetes</taxon>
        <taxon>Eurotiomycetidae</taxon>
        <taxon>Onygenales</taxon>
        <taxon>Onygenales incertae sedis</taxon>
        <taxon>Polytolypa</taxon>
    </lineage>
</organism>
<protein>
    <submittedName>
        <fullName evidence="1">Uncharacterized protein</fullName>
    </submittedName>
</protein>
<keyword evidence="2" id="KW-1185">Reference proteome</keyword>
<dbReference type="AlphaFoldDB" id="A0A2B7YHS9"/>
<evidence type="ECO:0000313" key="2">
    <source>
        <dbReference type="Proteomes" id="UP000224634"/>
    </source>
</evidence>
<evidence type="ECO:0000313" key="1">
    <source>
        <dbReference type="EMBL" id="PGH20422.1"/>
    </source>
</evidence>
<dbReference type="OrthoDB" id="2333662at2759"/>
<dbReference type="Proteomes" id="UP000224634">
    <property type="component" value="Unassembled WGS sequence"/>
</dbReference>
<reference evidence="1 2" key="1">
    <citation type="submission" date="2017-10" db="EMBL/GenBank/DDBJ databases">
        <title>Comparative genomics in systemic dimorphic fungi from Ajellomycetaceae.</title>
        <authorList>
            <person name="Munoz J.F."/>
            <person name="Mcewen J.G."/>
            <person name="Clay O.K."/>
            <person name="Cuomo C.A."/>
        </authorList>
    </citation>
    <scope>NUCLEOTIDE SEQUENCE [LARGE SCALE GENOMIC DNA]</scope>
    <source>
        <strain evidence="1 2">UAMH7299</strain>
    </source>
</reference>
<accession>A0A2B7YHS9</accession>